<dbReference type="InterPro" id="IPR022998">
    <property type="entry name" value="ThiamineP_synth_TenI"/>
</dbReference>
<dbReference type="PANTHER" id="PTHR20857">
    <property type="entry name" value="THIAMINE-PHOSPHATE PYROPHOSPHORYLASE"/>
    <property type="match status" value="1"/>
</dbReference>
<dbReference type="Gene3D" id="3.20.20.70">
    <property type="entry name" value="Aldolase class I"/>
    <property type="match status" value="1"/>
</dbReference>
<proteinExistence type="predicted"/>
<protein>
    <submittedName>
        <fullName evidence="4">Thiamine phosphate synthase</fullName>
    </submittedName>
</protein>
<evidence type="ECO:0000313" key="4">
    <source>
        <dbReference type="EMBL" id="HCV79911.1"/>
    </source>
</evidence>
<evidence type="ECO:0000256" key="1">
    <source>
        <dbReference type="ARBA" id="ARBA00004948"/>
    </source>
</evidence>
<organism evidence="4 5">
    <name type="scientific">Zunongwangia profunda</name>
    <dbReference type="NCBI Taxonomy" id="398743"/>
    <lineage>
        <taxon>Bacteria</taxon>
        <taxon>Pseudomonadati</taxon>
        <taxon>Bacteroidota</taxon>
        <taxon>Flavobacteriia</taxon>
        <taxon>Flavobacteriales</taxon>
        <taxon>Flavobacteriaceae</taxon>
        <taxon>Zunongwangia</taxon>
    </lineage>
</organism>
<evidence type="ECO:0000313" key="5">
    <source>
        <dbReference type="Proteomes" id="UP000264330"/>
    </source>
</evidence>
<evidence type="ECO:0000259" key="3">
    <source>
        <dbReference type="Pfam" id="PF02581"/>
    </source>
</evidence>
<comment type="caution">
    <text evidence="4">The sequence shown here is derived from an EMBL/GenBank/DDBJ whole genome shotgun (WGS) entry which is preliminary data.</text>
</comment>
<dbReference type="RefSeq" id="WP_013069654.1">
    <property type="nucleotide sequence ID" value="NZ_CAJXAW010000115.1"/>
</dbReference>
<sequence>MLIVISAEKLIENEESQLKSMFDAGLETLHIRKPEVSFEELKTWLENFEPGYRSKMVLHQHHELAREFGLKGVHLPEYFRTSLKETLEDYVNTFQHLKFTVSTSFHQKEEISRTSIFDYCFLSPIFNSISKTGYVGKTFQVLDIQQKVIALGGIDAAKIPLAYNMGFYGVAVLGAVWLQEDPIHSFIKIQQQYESVFN</sequence>
<dbReference type="Pfam" id="PF02581">
    <property type="entry name" value="TMP-TENI"/>
    <property type="match status" value="1"/>
</dbReference>
<dbReference type="InterPro" id="IPR013785">
    <property type="entry name" value="Aldolase_TIM"/>
</dbReference>
<gene>
    <name evidence="4" type="ORF">DGQ38_02565</name>
</gene>
<evidence type="ECO:0000256" key="2">
    <source>
        <dbReference type="ARBA" id="ARBA00022977"/>
    </source>
</evidence>
<name>A0A3D5IVP6_9FLAO</name>
<dbReference type="AlphaFoldDB" id="A0A3D5IVP6"/>
<dbReference type="SUPFAM" id="SSF51391">
    <property type="entry name" value="Thiamin phosphate synthase"/>
    <property type="match status" value="1"/>
</dbReference>
<dbReference type="GO" id="GO:0009228">
    <property type="term" value="P:thiamine biosynthetic process"/>
    <property type="evidence" value="ECO:0007669"/>
    <property type="project" value="UniProtKB-KW"/>
</dbReference>
<accession>A0A3D5IVP6</accession>
<dbReference type="Proteomes" id="UP000264330">
    <property type="component" value="Unassembled WGS sequence"/>
</dbReference>
<dbReference type="PANTHER" id="PTHR20857:SF15">
    <property type="entry name" value="THIAMINE-PHOSPHATE SYNTHASE"/>
    <property type="match status" value="1"/>
</dbReference>
<dbReference type="GO" id="GO:0005737">
    <property type="term" value="C:cytoplasm"/>
    <property type="evidence" value="ECO:0007669"/>
    <property type="project" value="TreeGrafter"/>
</dbReference>
<feature type="domain" description="Thiamine phosphate synthase/TenI" evidence="3">
    <location>
        <begin position="3"/>
        <end position="176"/>
    </location>
</feature>
<dbReference type="EMBL" id="DPMF01000055">
    <property type="protein sequence ID" value="HCV79911.1"/>
    <property type="molecule type" value="Genomic_DNA"/>
</dbReference>
<dbReference type="InterPro" id="IPR036206">
    <property type="entry name" value="ThiamineP_synth_sf"/>
</dbReference>
<reference evidence="4 5" key="1">
    <citation type="journal article" date="2018" name="Nat. Biotechnol.">
        <title>A standardized bacterial taxonomy based on genome phylogeny substantially revises the tree of life.</title>
        <authorList>
            <person name="Parks D.H."/>
            <person name="Chuvochina M."/>
            <person name="Waite D.W."/>
            <person name="Rinke C."/>
            <person name="Skarshewski A."/>
            <person name="Chaumeil P.A."/>
            <person name="Hugenholtz P."/>
        </authorList>
    </citation>
    <scope>NUCLEOTIDE SEQUENCE [LARGE SCALE GENOMIC DNA]</scope>
    <source>
        <strain evidence="4">UBA9359</strain>
    </source>
</reference>
<dbReference type="OMA" id="HFQEQKR"/>
<keyword evidence="2" id="KW-0784">Thiamine biosynthesis</keyword>
<dbReference type="GO" id="GO:0004789">
    <property type="term" value="F:thiamine-phosphate diphosphorylase activity"/>
    <property type="evidence" value="ECO:0007669"/>
    <property type="project" value="TreeGrafter"/>
</dbReference>
<comment type="pathway">
    <text evidence="1">Cofactor biosynthesis; thiamine diphosphate biosynthesis.</text>
</comment>
<dbReference type="CDD" id="cd00564">
    <property type="entry name" value="TMP_TenI"/>
    <property type="match status" value="1"/>
</dbReference>